<accession>A0A2R6XV98</accession>
<feature type="region of interest" description="Disordered" evidence="1">
    <location>
        <begin position="1"/>
        <end position="33"/>
    </location>
</feature>
<dbReference type="InterPro" id="IPR000595">
    <property type="entry name" value="cNMP-bd_dom"/>
</dbReference>
<dbReference type="OMA" id="CHERTEN"/>
<evidence type="ECO:0000259" key="2">
    <source>
        <dbReference type="PROSITE" id="PS50042"/>
    </source>
</evidence>
<dbReference type="OrthoDB" id="1882223at2759"/>
<dbReference type="InterPro" id="IPR018490">
    <property type="entry name" value="cNMP-bd_dom_sf"/>
</dbReference>
<dbReference type="CDD" id="cd00038">
    <property type="entry name" value="CAP_ED"/>
    <property type="match status" value="2"/>
</dbReference>
<gene>
    <name evidence="3" type="ORF">MARPO_0001s0063</name>
</gene>
<dbReference type="SMART" id="SM00100">
    <property type="entry name" value="cNMP"/>
    <property type="match status" value="2"/>
</dbReference>
<dbReference type="PROSITE" id="PS50042">
    <property type="entry name" value="CNMP_BINDING_3"/>
    <property type="match status" value="3"/>
</dbReference>
<evidence type="ECO:0000256" key="1">
    <source>
        <dbReference type="SAM" id="MobiDB-lite"/>
    </source>
</evidence>
<dbReference type="Pfam" id="PF00027">
    <property type="entry name" value="cNMP_binding"/>
    <property type="match status" value="1"/>
</dbReference>
<feature type="domain" description="Cyclic nucleotide-binding" evidence="2">
    <location>
        <begin position="610"/>
        <end position="652"/>
    </location>
</feature>
<sequence>MAEVEVHPQVSSLDSILEEPKEKYPESSNRPAIVRPLPSLDGWRGLAHYRTESRRNVVKKKPQDRTPSDLYILEESVKSVKLIGDLPLAKRLEICRYLGYEKRDSNVTVYQQGAVGGTFYIMFTGLVRASVHEEGVQEDKVTLMLPGDSFGELALSKEQCRMTETTFTTERSELLTLTKKDYEGILKIQKTPEIRERVKFLKSIAAFSEVSKQSLYRLANVLSLRKYTKNRAVTFQGDEAFEMFFIKTGECRIIMEITSARRPLLRLPRVSTFVYQQSPTRHHRCKVESQNRAKDWGRPSLVASFSARMPSHFSASSFVSPAGLGDAILKNPDLLRELAVGHAKVTNLQSAQVKNRSRLASMHSRASRVTSTQRPVSNPIPARHNNQPAFEKESSNTATLSPWGGSPKAVSDGFSPRTPVPKRSQPEPVTFVSSSPRVRALVSEQRVSPHLAMEKLPEQKSAGTSNEVGIHIAKFKKKEMQERTYQGKRRRTIKPKYTLSKFLSEVEEKDKLNREVDFSVKEHALWHMSISQNVMKSAFSEDVKYYRNKFQSWARGVLGREKKLLGFNIYENENSNPSFTPGAGEGIKKLDRASDPSFTSKDESTMILDIGALTAGDYFGERGLLKKSRRAVSIVTISPVEVLVLNVWDFHRHCDRDVIQALAAHDYRKEEQIYKQYLRNCRWERFKKKILDEVLEAKNFRTYMRIGPRAMRYVPMNEGSKEAKRLAREWK</sequence>
<proteinExistence type="predicted"/>
<reference evidence="4" key="1">
    <citation type="journal article" date="2017" name="Cell">
        <title>Insights into land plant evolution garnered from the Marchantia polymorpha genome.</title>
        <authorList>
            <person name="Bowman J.L."/>
            <person name="Kohchi T."/>
            <person name="Yamato K.T."/>
            <person name="Jenkins J."/>
            <person name="Shu S."/>
            <person name="Ishizaki K."/>
            <person name="Yamaoka S."/>
            <person name="Nishihama R."/>
            <person name="Nakamura Y."/>
            <person name="Berger F."/>
            <person name="Adam C."/>
            <person name="Aki S.S."/>
            <person name="Althoff F."/>
            <person name="Araki T."/>
            <person name="Arteaga-Vazquez M.A."/>
            <person name="Balasubrmanian S."/>
            <person name="Barry K."/>
            <person name="Bauer D."/>
            <person name="Boehm C.R."/>
            <person name="Briginshaw L."/>
            <person name="Caballero-Perez J."/>
            <person name="Catarino B."/>
            <person name="Chen F."/>
            <person name="Chiyoda S."/>
            <person name="Chovatia M."/>
            <person name="Davies K.M."/>
            <person name="Delmans M."/>
            <person name="Demura T."/>
            <person name="Dierschke T."/>
            <person name="Dolan L."/>
            <person name="Dorantes-Acosta A.E."/>
            <person name="Eklund D.M."/>
            <person name="Florent S.N."/>
            <person name="Flores-Sandoval E."/>
            <person name="Fujiyama A."/>
            <person name="Fukuzawa H."/>
            <person name="Galik B."/>
            <person name="Grimanelli D."/>
            <person name="Grimwood J."/>
            <person name="Grossniklaus U."/>
            <person name="Hamada T."/>
            <person name="Haseloff J."/>
            <person name="Hetherington A.J."/>
            <person name="Higo A."/>
            <person name="Hirakawa Y."/>
            <person name="Hundley H.N."/>
            <person name="Ikeda Y."/>
            <person name="Inoue K."/>
            <person name="Inoue S.I."/>
            <person name="Ishida S."/>
            <person name="Jia Q."/>
            <person name="Kakita M."/>
            <person name="Kanazawa T."/>
            <person name="Kawai Y."/>
            <person name="Kawashima T."/>
            <person name="Kennedy M."/>
            <person name="Kinose K."/>
            <person name="Kinoshita T."/>
            <person name="Kohara Y."/>
            <person name="Koide E."/>
            <person name="Komatsu K."/>
            <person name="Kopischke S."/>
            <person name="Kubo M."/>
            <person name="Kyozuka J."/>
            <person name="Lagercrantz U."/>
            <person name="Lin S.S."/>
            <person name="Lindquist E."/>
            <person name="Lipzen A.M."/>
            <person name="Lu C.W."/>
            <person name="De Luna E."/>
            <person name="Martienssen R.A."/>
            <person name="Minamino N."/>
            <person name="Mizutani M."/>
            <person name="Mizutani M."/>
            <person name="Mochizuki N."/>
            <person name="Monte I."/>
            <person name="Mosher R."/>
            <person name="Nagasaki H."/>
            <person name="Nakagami H."/>
            <person name="Naramoto S."/>
            <person name="Nishitani K."/>
            <person name="Ohtani M."/>
            <person name="Okamoto T."/>
            <person name="Okumura M."/>
            <person name="Phillips J."/>
            <person name="Pollak B."/>
            <person name="Reinders A."/>
            <person name="Rovekamp M."/>
            <person name="Sano R."/>
            <person name="Sawa S."/>
            <person name="Schmid M.W."/>
            <person name="Shirakawa M."/>
            <person name="Solano R."/>
            <person name="Spunde A."/>
            <person name="Suetsugu N."/>
            <person name="Sugano S."/>
            <person name="Sugiyama A."/>
            <person name="Sun R."/>
            <person name="Suzuki Y."/>
            <person name="Takenaka M."/>
            <person name="Takezawa D."/>
            <person name="Tomogane H."/>
            <person name="Tsuzuki M."/>
            <person name="Ueda T."/>
            <person name="Umeda M."/>
            <person name="Ward J.M."/>
            <person name="Watanabe Y."/>
            <person name="Yazaki K."/>
            <person name="Yokoyama R."/>
            <person name="Yoshitake Y."/>
            <person name="Yotsui I."/>
            <person name="Zachgo S."/>
            <person name="Schmutz J."/>
        </authorList>
    </citation>
    <scope>NUCLEOTIDE SEQUENCE [LARGE SCALE GENOMIC DNA]</scope>
    <source>
        <strain evidence="4">Tak-1</strain>
    </source>
</reference>
<dbReference type="Proteomes" id="UP000244005">
    <property type="component" value="Unassembled WGS sequence"/>
</dbReference>
<dbReference type="SUPFAM" id="SSF51206">
    <property type="entry name" value="cAMP-binding domain-like"/>
    <property type="match status" value="2"/>
</dbReference>
<feature type="domain" description="Cyclic nucleotide-binding" evidence="2">
    <location>
        <begin position="206"/>
        <end position="273"/>
    </location>
</feature>
<name>A0A2R6XV98_MARPO</name>
<keyword evidence="4" id="KW-1185">Reference proteome</keyword>
<feature type="region of interest" description="Disordered" evidence="1">
    <location>
        <begin position="355"/>
        <end position="432"/>
    </location>
</feature>
<feature type="compositionally biased region" description="Polar residues" evidence="1">
    <location>
        <begin position="367"/>
        <end position="376"/>
    </location>
</feature>
<dbReference type="Gene3D" id="2.60.120.10">
    <property type="entry name" value="Jelly Rolls"/>
    <property type="match status" value="3"/>
</dbReference>
<dbReference type="Gramene" id="Mp1g17230.1">
    <property type="protein sequence ID" value="Mp1g17230.1.cds"/>
    <property type="gene ID" value="Mp1g17230"/>
</dbReference>
<dbReference type="EMBL" id="KZ772673">
    <property type="protein sequence ID" value="PTQ50000.1"/>
    <property type="molecule type" value="Genomic_DNA"/>
</dbReference>
<dbReference type="PANTHER" id="PTHR23011:SF28">
    <property type="entry name" value="CYCLIC NUCLEOTIDE-BINDING DOMAIN CONTAINING PROTEIN"/>
    <property type="match status" value="1"/>
</dbReference>
<feature type="domain" description="Cyclic nucleotide-binding" evidence="2">
    <location>
        <begin position="82"/>
        <end position="203"/>
    </location>
</feature>
<dbReference type="PANTHER" id="PTHR23011">
    <property type="entry name" value="CYCLIC NUCLEOTIDE-BINDING DOMAIN CONTAINING PROTEIN"/>
    <property type="match status" value="1"/>
</dbReference>
<protein>
    <recommendedName>
        <fullName evidence="2">Cyclic nucleotide-binding domain-containing protein</fullName>
    </recommendedName>
</protein>
<dbReference type="AlphaFoldDB" id="A0A2R6XV98"/>
<evidence type="ECO:0000313" key="3">
    <source>
        <dbReference type="EMBL" id="PTQ50000.1"/>
    </source>
</evidence>
<dbReference type="InterPro" id="IPR014710">
    <property type="entry name" value="RmlC-like_jellyroll"/>
</dbReference>
<evidence type="ECO:0000313" key="4">
    <source>
        <dbReference type="Proteomes" id="UP000244005"/>
    </source>
</evidence>
<organism evidence="3 4">
    <name type="scientific">Marchantia polymorpha</name>
    <name type="common">Common liverwort</name>
    <name type="synonym">Marchantia aquatica</name>
    <dbReference type="NCBI Taxonomy" id="3197"/>
    <lineage>
        <taxon>Eukaryota</taxon>
        <taxon>Viridiplantae</taxon>
        <taxon>Streptophyta</taxon>
        <taxon>Embryophyta</taxon>
        <taxon>Marchantiophyta</taxon>
        <taxon>Marchantiopsida</taxon>
        <taxon>Marchantiidae</taxon>
        <taxon>Marchantiales</taxon>
        <taxon>Marchantiaceae</taxon>
        <taxon>Marchantia</taxon>
    </lineage>
</organism>